<evidence type="ECO:0000259" key="2">
    <source>
        <dbReference type="Pfam" id="PF11412"/>
    </source>
</evidence>
<name>A0A549TC17_9HYPH</name>
<accession>A0A549TC17</accession>
<evidence type="ECO:0000313" key="3">
    <source>
        <dbReference type="EMBL" id="TRL39394.1"/>
    </source>
</evidence>
<dbReference type="InterPro" id="IPR028250">
    <property type="entry name" value="DsbDN"/>
</dbReference>
<dbReference type="EMBL" id="VJMG01000021">
    <property type="protein sequence ID" value="TRL39394.1"/>
    <property type="molecule type" value="Genomic_DNA"/>
</dbReference>
<dbReference type="Pfam" id="PF11412">
    <property type="entry name" value="DsbD_N"/>
    <property type="match status" value="1"/>
</dbReference>
<dbReference type="Proteomes" id="UP000316801">
    <property type="component" value="Unassembled WGS sequence"/>
</dbReference>
<dbReference type="RefSeq" id="WP_143124973.1">
    <property type="nucleotide sequence ID" value="NZ_VJMG01000021.1"/>
</dbReference>
<feature type="domain" description="Thiol:disulfide interchange protein DsbD N-terminal" evidence="2">
    <location>
        <begin position="53"/>
        <end position="158"/>
    </location>
</feature>
<comment type="caution">
    <text evidence="3">The sequence shown here is derived from an EMBL/GenBank/DDBJ whole genome shotgun (WGS) entry which is preliminary data.</text>
</comment>
<protein>
    <submittedName>
        <fullName evidence="3">Cytochrome C biogenesis protein</fullName>
    </submittedName>
</protein>
<keyword evidence="1" id="KW-0732">Signal</keyword>
<sequence>MSIKLRLSFRRHASAALLAATALLPAHGTQAATSNWAQNDGGRMRIIALPATADGTVQGALQIEPTRGWITYWKEPGQAGIPPQVVVSPGNGITLEKMDFPVPSLFDAGGIKDLGYDHAVTLPFTLKVADPSAPLKIHASAFIGLCRNICIPFQADFEVDLTRANGLPLEENLILDEARRKLPEKPSDDFSVTHYMVANGREKLSLALRLPEGVEKPQIFVATPGGRVLFDQASPRRIEGLYVVDMPFGKHPPGESATTDKHWDILVIAGNRAMETKLAFD</sequence>
<reference evidence="3 4" key="1">
    <citation type="submission" date="2019-07" db="EMBL/GenBank/DDBJ databases">
        <title>Ln-dependent methylotrophs.</title>
        <authorList>
            <person name="Tani A."/>
        </authorList>
    </citation>
    <scope>NUCLEOTIDE SEQUENCE [LARGE SCALE GENOMIC DNA]</scope>
    <source>
        <strain evidence="3 4">SM12</strain>
    </source>
</reference>
<feature type="signal peptide" evidence="1">
    <location>
        <begin position="1"/>
        <end position="31"/>
    </location>
</feature>
<dbReference type="AlphaFoldDB" id="A0A549TC17"/>
<evidence type="ECO:0000256" key="1">
    <source>
        <dbReference type="SAM" id="SignalP"/>
    </source>
</evidence>
<keyword evidence="4" id="KW-1185">Reference proteome</keyword>
<gene>
    <name evidence="3" type="ORF">FNA46_09635</name>
</gene>
<organism evidence="3 4">
    <name type="scientific">Rhizobium straminoryzae</name>
    <dbReference type="NCBI Taxonomy" id="1387186"/>
    <lineage>
        <taxon>Bacteria</taxon>
        <taxon>Pseudomonadati</taxon>
        <taxon>Pseudomonadota</taxon>
        <taxon>Alphaproteobacteria</taxon>
        <taxon>Hyphomicrobiales</taxon>
        <taxon>Rhizobiaceae</taxon>
        <taxon>Rhizobium/Agrobacterium group</taxon>
        <taxon>Rhizobium</taxon>
    </lineage>
</organism>
<feature type="chain" id="PRO_5021749438" evidence="1">
    <location>
        <begin position="32"/>
        <end position="281"/>
    </location>
</feature>
<evidence type="ECO:0000313" key="4">
    <source>
        <dbReference type="Proteomes" id="UP000316801"/>
    </source>
</evidence>
<proteinExistence type="predicted"/>